<dbReference type="Gene3D" id="3.40.50.300">
    <property type="entry name" value="P-loop containing nucleotide triphosphate hydrolases"/>
    <property type="match status" value="1"/>
</dbReference>
<comment type="caution">
    <text evidence="6">The sequence shown here is derived from an EMBL/GenBank/DDBJ whole genome shotgun (WGS) entry which is preliminary data.</text>
</comment>
<dbReference type="Proteomes" id="UP000789941">
    <property type="component" value="Unassembled WGS sequence"/>
</dbReference>
<gene>
    <name evidence="6" type="ORF">LFW2832_00141</name>
</gene>
<dbReference type="AlphaFoldDB" id="A0A5E4LLV9"/>
<dbReference type="InterPro" id="IPR027417">
    <property type="entry name" value="P-loop_NTPase"/>
</dbReference>
<keyword evidence="3" id="KW-0547">Nucleotide-binding</keyword>
<name>A0A5E4LLV9_9ARCH</name>
<evidence type="ECO:0000256" key="1">
    <source>
        <dbReference type="ARBA" id="ARBA00022490"/>
    </source>
</evidence>
<keyword evidence="4 6" id="KW-0418">Kinase</keyword>
<organism evidence="6 7">
    <name type="scientific">Candidatus Bilamarchaeum dharawalense</name>
    <dbReference type="NCBI Taxonomy" id="2885759"/>
    <lineage>
        <taxon>Archaea</taxon>
        <taxon>Candidatus Micrarchaeota</taxon>
        <taxon>Candidatus Micrarchaeia</taxon>
        <taxon>Candidatus Anstonellales</taxon>
        <taxon>Candidatus Bilamarchaeaceae</taxon>
        <taxon>Candidatus Bilamarchaeum</taxon>
    </lineage>
</organism>
<evidence type="ECO:0000256" key="2">
    <source>
        <dbReference type="ARBA" id="ARBA00022679"/>
    </source>
</evidence>
<dbReference type="GO" id="GO:0004017">
    <property type="term" value="F:AMP kinase activity"/>
    <property type="evidence" value="ECO:0007669"/>
    <property type="project" value="UniProtKB-EC"/>
</dbReference>
<sequence length="169" mass="19182">MIIAVSGLTGSGKNTLGELLAKKLGYKLVCPTFKDLAAKEKISLMEFQKKAEKDHDIDKKFDAILKEQATGNCVVTTWLGPWIVEADIRIKVTAPLEVRAERVAKRDGMTLTQAKKHVKERDEENRMRYKKVYGIDIYDESKFDAILDNSNKTPEQLLEIALDMVRAKR</sequence>
<dbReference type="Pfam" id="PF13189">
    <property type="entry name" value="Cytidylate_kin2"/>
    <property type="match status" value="1"/>
</dbReference>
<keyword evidence="2 6" id="KW-0808">Transferase</keyword>
<evidence type="ECO:0000313" key="7">
    <source>
        <dbReference type="Proteomes" id="UP000789941"/>
    </source>
</evidence>
<dbReference type="InterPro" id="IPR011892">
    <property type="entry name" value="Cyt_kin_arch"/>
</dbReference>
<evidence type="ECO:0000256" key="3">
    <source>
        <dbReference type="ARBA" id="ARBA00022741"/>
    </source>
</evidence>
<dbReference type="GO" id="GO:0005524">
    <property type="term" value="F:ATP binding"/>
    <property type="evidence" value="ECO:0007669"/>
    <property type="project" value="UniProtKB-KW"/>
</dbReference>
<protein>
    <submittedName>
        <fullName evidence="6">Adenylate kinase</fullName>
        <ecNumber evidence="6">2.7.4.3</ecNumber>
    </submittedName>
</protein>
<accession>A0A5E4LLV9</accession>
<evidence type="ECO:0000256" key="5">
    <source>
        <dbReference type="ARBA" id="ARBA00022840"/>
    </source>
</evidence>
<dbReference type="SUPFAM" id="SSF52540">
    <property type="entry name" value="P-loop containing nucleoside triphosphate hydrolases"/>
    <property type="match status" value="1"/>
</dbReference>
<dbReference type="EC" id="2.7.4.3" evidence="6"/>
<evidence type="ECO:0000313" key="6">
    <source>
        <dbReference type="EMBL" id="VVC03005.1"/>
    </source>
</evidence>
<keyword evidence="1" id="KW-0963">Cytoplasm</keyword>
<keyword evidence="5" id="KW-0067">ATP-binding</keyword>
<evidence type="ECO:0000256" key="4">
    <source>
        <dbReference type="ARBA" id="ARBA00022777"/>
    </source>
</evidence>
<dbReference type="NCBIfam" id="TIGR02173">
    <property type="entry name" value="cyt_kin_arch"/>
    <property type="match status" value="1"/>
</dbReference>
<proteinExistence type="predicted"/>
<reference evidence="6 7" key="1">
    <citation type="submission" date="2019-08" db="EMBL/GenBank/DDBJ databases">
        <authorList>
            <person name="Vazquez-Campos X."/>
        </authorList>
    </citation>
    <scope>NUCLEOTIDE SEQUENCE [LARGE SCALE GENOMIC DNA]</scope>
    <source>
        <strain evidence="6">LFW-283_2</strain>
    </source>
</reference>
<dbReference type="EMBL" id="CABMJJ010000004">
    <property type="protein sequence ID" value="VVC03005.1"/>
    <property type="molecule type" value="Genomic_DNA"/>
</dbReference>